<name>A0A495W017_9PSEU</name>
<dbReference type="Pfam" id="PF13676">
    <property type="entry name" value="TIR_2"/>
    <property type="match status" value="1"/>
</dbReference>
<protein>
    <submittedName>
        <fullName evidence="3">TIR domain-containing protein</fullName>
    </submittedName>
</protein>
<dbReference type="Gene3D" id="3.40.50.10140">
    <property type="entry name" value="Toll/interleukin-1 receptor homology (TIR) domain"/>
    <property type="match status" value="1"/>
</dbReference>
<keyword evidence="4" id="KW-1185">Reference proteome</keyword>
<dbReference type="Proteomes" id="UP000282084">
    <property type="component" value="Unassembled WGS sequence"/>
</dbReference>
<dbReference type="AlphaFoldDB" id="A0A495W017"/>
<evidence type="ECO:0000259" key="2">
    <source>
        <dbReference type="Pfam" id="PF13676"/>
    </source>
</evidence>
<feature type="domain" description="TIR" evidence="2">
    <location>
        <begin position="9"/>
        <end position="131"/>
    </location>
</feature>
<sequence>MAEEVSYDVCLSFAGSERDYVEEVAGLLRAHDVRVFYDAYETVDMWGDDLHEHLVDVYRDRARFCVLFASADYARRVWTTFERRAAQDRAIHTAGPYLLPVLFDDAAIPGLHRTTACVDARTTSPAGLVRLLLEKLGRTAPPVGVPSSVLVLATDEPDPELDRVLDTALARCRLTLRRDRRRSTDRRVVAVVPESVASVVDVVTALVPAVESVARERGSAAPGGPLRVAVHCGQVIGLDGVDVAGAVDAAASAAVGDVLSRADRARCAVAVSQRVWERVVERGRGGSNPAAYQRIRLPDGAEYHVRVQGYPKPPPARGGPDHPRGDGGGGNGGAKSYYFHDKVDVGRIGDTFNLGDGYRFGSADGGR</sequence>
<evidence type="ECO:0000256" key="1">
    <source>
        <dbReference type="SAM" id="MobiDB-lite"/>
    </source>
</evidence>
<organism evidence="3 4">
    <name type="scientific">Saccharothrix australiensis</name>
    <dbReference type="NCBI Taxonomy" id="2072"/>
    <lineage>
        <taxon>Bacteria</taxon>
        <taxon>Bacillati</taxon>
        <taxon>Actinomycetota</taxon>
        <taxon>Actinomycetes</taxon>
        <taxon>Pseudonocardiales</taxon>
        <taxon>Pseudonocardiaceae</taxon>
        <taxon>Saccharothrix</taxon>
    </lineage>
</organism>
<dbReference type="InterPro" id="IPR000157">
    <property type="entry name" value="TIR_dom"/>
</dbReference>
<accession>A0A495W017</accession>
<dbReference type="InterPro" id="IPR035897">
    <property type="entry name" value="Toll_tir_struct_dom_sf"/>
</dbReference>
<dbReference type="EMBL" id="RBXO01000001">
    <property type="protein sequence ID" value="RKT54809.1"/>
    <property type="molecule type" value="Genomic_DNA"/>
</dbReference>
<dbReference type="RefSeq" id="WP_121006626.1">
    <property type="nucleotide sequence ID" value="NZ_RBXO01000001.1"/>
</dbReference>
<gene>
    <name evidence="3" type="ORF">C8E97_3458</name>
</gene>
<feature type="region of interest" description="Disordered" evidence="1">
    <location>
        <begin position="308"/>
        <end position="333"/>
    </location>
</feature>
<dbReference type="SUPFAM" id="SSF52200">
    <property type="entry name" value="Toll/Interleukin receptor TIR domain"/>
    <property type="match status" value="1"/>
</dbReference>
<dbReference type="GO" id="GO:0007165">
    <property type="term" value="P:signal transduction"/>
    <property type="evidence" value="ECO:0007669"/>
    <property type="project" value="InterPro"/>
</dbReference>
<evidence type="ECO:0000313" key="4">
    <source>
        <dbReference type="Proteomes" id="UP000282084"/>
    </source>
</evidence>
<proteinExistence type="predicted"/>
<evidence type="ECO:0000313" key="3">
    <source>
        <dbReference type="EMBL" id="RKT54809.1"/>
    </source>
</evidence>
<reference evidence="3 4" key="1">
    <citation type="submission" date="2018-10" db="EMBL/GenBank/DDBJ databases">
        <title>Sequencing the genomes of 1000 actinobacteria strains.</title>
        <authorList>
            <person name="Klenk H.-P."/>
        </authorList>
    </citation>
    <scope>NUCLEOTIDE SEQUENCE [LARGE SCALE GENOMIC DNA]</scope>
    <source>
        <strain evidence="3 4">DSM 43800</strain>
    </source>
</reference>
<dbReference type="OrthoDB" id="3838036at2"/>
<comment type="caution">
    <text evidence="3">The sequence shown here is derived from an EMBL/GenBank/DDBJ whole genome shotgun (WGS) entry which is preliminary data.</text>
</comment>